<dbReference type="RefSeq" id="WP_190119357.1">
    <property type="nucleotide sequence ID" value="NZ_BMVR01000015.1"/>
</dbReference>
<keyword evidence="4" id="KW-0862">Zinc</keyword>
<dbReference type="InterPro" id="IPR001279">
    <property type="entry name" value="Metallo-B-lactamas"/>
</dbReference>
<dbReference type="Proteomes" id="UP000634780">
    <property type="component" value="Unassembled WGS sequence"/>
</dbReference>
<evidence type="ECO:0000256" key="4">
    <source>
        <dbReference type="ARBA" id="ARBA00022833"/>
    </source>
</evidence>
<dbReference type="Gene3D" id="3.60.15.10">
    <property type="entry name" value="Ribonuclease Z/Hydroxyacylglutathione hydrolase-like"/>
    <property type="match status" value="1"/>
</dbReference>
<dbReference type="InterPro" id="IPR051013">
    <property type="entry name" value="MBL_superfamily_lactonases"/>
</dbReference>
<evidence type="ECO:0000256" key="3">
    <source>
        <dbReference type="ARBA" id="ARBA00022801"/>
    </source>
</evidence>
<feature type="compositionally biased region" description="Low complexity" evidence="5">
    <location>
        <begin position="13"/>
        <end position="22"/>
    </location>
</feature>
<accession>A0ABS0XA56</accession>
<evidence type="ECO:0000259" key="6">
    <source>
        <dbReference type="SMART" id="SM00849"/>
    </source>
</evidence>
<dbReference type="InterPro" id="IPR036866">
    <property type="entry name" value="RibonucZ/Hydroxyglut_hydro"/>
</dbReference>
<keyword evidence="8" id="KW-1185">Reference proteome</keyword>
<dbReference type="PANTHER" id="PTHR42978">
    <property type="entry name" value="QUORUM-QUENCHING LACTONASE YTNP-RELATED-RELATED"/>
    <property type="match status" value="1"/>
</dbReference>
<evidence type="ECO:0000256" key="1">
    <source>
        <dbReference type="ARBA" id="ARBA00007749"/>
    </source>
</evidence>
<protein>
    <submittedName>
        <fullName evidence="7">MBL fold metallo-hydrolase</fullName>
    </submittedName>
</protein>
<reference evidence="7 8" key="1">
    <citation type="submission" date="2020-12" db="EMBL/GenBank/DDBJ databases">
        <title>Streptomyces typhae sp. nov., a novel endophytic actinomycete isolated from the root of cattail pollen (Typha angustifolia L.).</title>
        <authorList>
            <person name="Peng C."/>
            <person name="Liu C."/>
        </authorList>
    </citation>
    <scope>NUCLEOTIDE SEQUENCE [LARGE SCALE GENOMIC DNA]</scope>
    <source>
        <strain evidence="7 8">JCM 4753</strain>
    </source>
</reference>
<dbReference type="Pfam" id="PF00753">
    <property type="entry name" value="Lactamase_B"/>
    <property type="match status" value="1"/>
</dbReference>
<dbReference type="PANTHER" id="PTHR42978:SF6">
    <property type="entry name" value="QUORUM-QUENCHING LACTONASE YTNP-RELATED"/>
    <property type="match status" value="1"/>
</dbReference>
<evidence type="ECO:0000256" key="5">
    <source>
        <dbReference type="SAM" id="MobiDB-lite"/>
    </source>
</evidence>
<sequence length="313" mass="33650">MTSSQNSSQINAETSSTSPSEISPDDRYRRPAHTRTIRLGDLRISYLADGAVGLKPHGWLPATTAADWEPYADHLDERGHLVASVGGLLVENGDRALLIDTGFGPQVAPDDPANERIGALRSGGLLDSLRQVGRSPEDIEAVAFTHLHGDHLGWSWNPAPGSDRPPFAHAAHLVSAPEWEQRHLAAAHGAPAERLAVFADRVRTVTDGEEVFPGVRALMTPGHTAGHLTFEITSNGERLLAFGDALHSPVQIAHPEWSAAVDLDPVRSAEQRHRLVDELGKPGTLGFGIHFADVVFGRAVRDAQGRTAWAPLS</sequence>
<dbReference type="SUPFAM" id="SSF56281">
    <property type="entry name" value="Metallo-hydrolase/oxidoreductase"/>
    <property type="match status" value="1"/>
</dbReference>
<evidence type="ECO:0000313" key="8">
    <source>
        <dbReference type="Proteomes" id="UP000634780"/>
    </source>
</evidence>
<comment type="caution">
    <text evidence="7">The sequence shown here is derived from an EMBL/GenBank/DDBJ whole genome shotgun (WGS) entry which is preliminary data.</text>
</comment>
<feature type="domain" description="Metallo-beta-lactamase" evidence="6">
    <location>
        <begin position="84"/>
        <end position="284"/>
    </location>
</feature>
<feature type="region of interest" description="Disordered" evidence="5">
    <location>
        <begin position="1"/>
        <end position="32"/>
    </location>
</feature>
<keyword evidence="2" id="KW-0479">Metal-binding</keyword>
<organism evidence="7 8">
    <name type="scientific">Streptomyces flavofungini</name>
    <dbReference type="NCBI Taxonomy" id="68200"/>
    <lineage>
        <taxon>Bacteria</taxon>
        <taxon>Bacillati</taxon>
        <taxon>Actinomycetota</taxon>
        <taxon>Actinomycetes</taxon>
        <taxon>Kitasatosporales</taxon>
        <taxon>Streptomycetaceae</taxon>
        <taxon>Streptomyces</taxon>
    </lineage>
</organism>
<evidence type="ECO:0000256" key="2">
    <source>
        <dbReference type="ARBA" id="ARBA00022723"/>
    </source>
</evidence>
<comment type="similarity">
    <text evidence="1">Belongs to the metallo-beta-lactamase superfamily.</text>
</comment>
<gene>
    <name evidence="7" type="ORF">JGB26_23705</name>
</gene>
<dbReference type="SMART" id="SM00849">
    <property type="entry name" value="Lactamase_B"/>
    <property type="match status" value="1"/>
</dbReference>
<keyword evidence="3" id="KW-0378">Hydrolase</keyword>
<feature type="compositionally biased region" description="Polar residues" evidence="5">
    <location>
        <begin position="1"/>
        <end position="12"/>
    </location>
</feature>
<dbReference type="CDD" id="cd16277">
    <property type="entry name" value="metallo-hydrolase-like_MBL-fold"/>
    <property type="match status" value="1"/>
</dbReference>
<dbReference type="EMBL" id="JAEKOZ010000015">
    <property type="protein sequence ID" value="MBJ3810082.1"/>
    <property type="molecule type" value="Genomic_DNA"/>
</dbReference>
<name>A0ABS0XA56_9ACTN</name>
<evidence type="ECO:0000313" key="7">
    <source>
        <dbReference type="EMBL" id="MBJ3810082.1"/>
    </source>
</evidence>
<proteinExistence type="inferred from homology"/>